<evidence type="ECO:0000256" key="1">
    <source>
        <dbReference type="SAM" id="Phobius"/>
    </source>
</evidence>
<gene>
    <name evidence="2" type="ORF">H9815_02975</name>
</gene>
<reference evidence="2" key="2">
    <citation type="submission" date="2021-04" db="EMBL/GenBank/DDBJ databases">
        <authorList>
            <person name="Gilroy R."/>
        </authorList>
    </citation>
    <scope>NUCLEOTIDE SEQUENCE</scope>
    <source>
        <strain evidence="2">ChiGjej4B4-7305</strain>
    </source>
</reference>
<keyword evidence="1" id="KW-1133">Transmembrane helix</keyword>
<dbReference type="InterPro" id="IPR021385">
    <property type="entry name" value="DUF3017"/>
</dbReference>
<dbReference type="Pfam" id="PF11222">
    <property type="entry name" value="DUF3017"/>
    <property type="match status" value="1"/>
</dbReference>
<proteinExistence type="predicted"/>
<keyword evidence="1" id="KW-0812">Transmembrane</keyword>
<reference evidence="2" key="1">
    <citation type="journal article" date="2021" name="PeerJ">
        <title>Extensive microbial diversity within the chicken gut microbiome revealed by metagenomics and culture.</title>
        <authorList>
            <person name="Gilroy R."/>
            <person name="Ravi A."/>
            <person name="Getino M."/>
            <person name="Pursley I."/>
            <person name="Horton D.L."/>
            <person name="Alikhan N.F."/>
            <person name="Baker D."/>
            <person name="Gharbi K."/>
            <person name="Hall N."/>
            <person name="Watson M."/>
            <person name="Adriaenssens E.M."/>
            <person name="Foster-Nyarko E."/>
            <person name="Jarju S."/>
            <person name="Secka A."/>
            <person name="Antonio M."/>
            <person name="Oren A."/>
            <person name="Chaudhuri R.R."/>
            <person name="La Ragione R."/>
            <person name="Hildebrand F."/>
            <person name="Pallen M.J."/>
        </authorList>
    </citation>
    <scope>NUCLEOTIDE SEQUENCE</scope>
    <source>
        <strain evidence="2">ChiGjej4B4-7305</strain>
    </source>
</reference>
<protein>
    <submittedName>
        <fullName evidence="2">DUF3017 domain-containing protein</fullName>
    </submittedName>
</protein>
<feature type="transmembrane region" description="Helical" evidence="1">
    <location>
        <begin position="72"/>
        <end position="93"/>
    </location>
</feature>
<evidence type="ECO:0000313" key="2">
    <source>
        <dbReference type="EMBL" id="HIZ34717.1"/>
    </source>
</evidence>
<comment type="caution">
    <text evidence="2">The sequence shown here is derived from an EMBL/GenBank/DDBJ whole genome shotgun (WGS) entry which is preliminary data.</text>
</comment>
<dbReference type="EMBL" id="DXBY01000053">
    <property type="protein sequence ID" value="HIZ34717.1"/>
    <property type="molecule type" value="Genomic_DNA"/>
</dbReference>
<feature type="transmembrane region" description="Helical" evidence="1">
    <location>
        <begin position="43"/>
        <end position="60"/>
    </location>
</feature>
<accession>A0A9D2J3A8</accession>
<organism evidence="2 3">
    <name type="scientific">Candidatus Ruania gallistercoris</name>
    <dbReference type="NCBI Taxonomy" id="2838746"/>
    <lineage>
        <taxon>Bacteria</taxon>
        <taxon>Bacillati</taxon>
        <taxon>Actinomycetota</taxon>
        <taxon>Actinomycetes</taxon>
        <taxon>Micrococcales</taxon>
        <taxon>Ruaniaceae</taxon>
        <taxon>Ruania</taxon>
    </lineage>
</organism>
<feature type="transmembrane region" description="Helical" evidence="1">
    <location>
        <begin position="20"/>
        <end position="37"/>
    </location>
</feature>
<name>A0A9D2J3A8_9MICO</name>
<dbReference type="AlphaFoldDB" id="A0A9D2J3A8"/>
<dbReference type="Proteomes" id="UP000824037">
    <property type="component" value="Unassembled WGS sequence"/>
</dbReference>
<keyword evidence="1" id="KW-0472">Membrane</keyword>
<sequence>MSRSQSGAEPPVRRRRRPAMWVALAGIVLALLATFILGPRVGGVAFAGELVVLGFVRAVSRRPPYGISARSRAFDVTVLMGGGVLIAVLALTAQNM</sequence>
<evidence type="ECO:0000313" key="3">
    <source>
        <dbReference type="Proteomes" id="UP000824037"/>
    </source>
</evidence>